<comment type="similarity">
    <text evidence="2 5">Belongs to the carotenoid/retinoid oxidoreductase family.</text>
</comment>
<proteinExistence type="inferred from homology"/>
<comment type="caution">
    <text evidence="8">The sequence shown here is derived from an EMBL/GenBank/DDBJ whole genome shotgun (WGS) entry which is preliminary data.</text>
</comment>
<feature type="compositionally biased region" description="Polar residues" evidence="6">
    <location>
        <begin position="499"/>
        <end position="508"/>
    </location>
</feature>
<dbReference type="Gene3D" id="3.50.50.60">
    <property type="entry name" value="FAD/NAD(P)-binding domain"/>
    <property type="match status" value="2"/>
</dbReference>
<comment type="pathway">
    <text evidence="1 5">Carotenoid biosynthesis.</text>
</comment>
<dbReference type="SUPFAM" id="SSF51905">
    <property type="entry name" value="FAD/NAD(P)-binding domain"/>
    <property type="match status" value="1"/>
</dbReference>
<dbReference type="InterPro" id="IPR036188">
    <property type="entry name" value="FAD/NAD-bd_sf"/>
</dbReference>
<evidence type="ECO:0000313" key="9">
    <source>
        <dbReference type="Proteomes" id="UP001210720"/>
    </source>
</evidence>
<dbReference type="PANTHER" id="PTHR43734:SF7">
    <property type="entry name" value="4,4'-DIAPONEUROSPORENE OXYGENASE"/>
    <property type="match status" value="1"/>
</dbReference>
<dbReference type="InterPro" id="IPR014105">
    <property type="entry name" value="Carotenoid/retinoid_OxRdtase"/>
</dbReference>
<evidence type="ECO:0000256" key="5">
    <source>
        <dbReference type="RuleBase" id="RU362075"/>
    </source>
</evidence>
<feature type="domain" description="Amine oxidase" evidence="7">
    <location>
        <begin position="23"/>
        <end position="497"/>
    </location>
</feature>
<evidence type="ECO:0000256" key="3">
    <source>
        <dbReference type="ARBA" id="ARBA00022746"/>
    </source>
</evidence>
<sequence length="532" mass="56437">MKRTTDTFGTARKGPVVVVGAGIGGLCAALPLAHAGLDVTVVDRLDAPGGKMRQIPSDAGGVDAGPTVLTMRHVFDHLFDHVGEKLESHVSLHKQDVLARHWWPESGPLDLFADRTRSAEAIEAFCGSASRREFEAFCARTETLFAAFRQPMMEAPEPELSQLVRVVASNPSLLGAMAPLSTLAALLKRSFSDPRLRQLFGRYATYVGGSPYKAPALLSLIWQAEEAGVWVIEGGMHRLACAIADLIQARGGQFRFGAHVTRILTDSEGVTGVALQDGSILPAAQVVFNGDPRALALGQLGDAMTDVAPQTAKAARSLSAHVWAFAAEAKGPDLAHHNVFFCADPRTDFSALERGTLADDTTLYVCAEDRGQSKQVPKLERFEIILNAPPTSRRSLDEREFETCHRRTFTALERFGLTFSPAPGKPALTTPQKFDTLFPGSAGSLYGQSPHGMTAALNRPRARTAIPGLTLCGGGCHPGAGVPMAALSGRHAAEAILGGQTSTSTSRKTAMPGGMSTGSQIAGHARYPSSGL</sequence>
<evidence type="ECO:0000256" key="4">
    <source>
        <dbReference type="ARBA" id="ARBA00023002"/>
    </source>
</evidence>
<evidence type="ECO:0000256" key="6">
    <source>
        <dbReference type="SAM" id="MobiDB-lite"/>
    </source>
</evidence>
<evidence type="ECO:0000259" key="7">
    <source>
        <dbReference type="Pfam" id="PF01593"/>
    </source>
</evidence>
<reference evidence="8 9" key="1">
    <citation type="submission" date="2023-01" db="EMBL/GenBank/DDBJ databases">
        <title>Thalassococcus onchidii sp. nov., isolated from a marine invertebrate from the South China Sea.</title>
        <authorList>
            <person name="Xu S."/>
            <person name="Liu Z."/>
            <person name="Xu Y."/>
        </authorList>
    </citation>
    <scope>NUCLEOTIDE SEQUENCE [LARGE SCALE GENOMIC DNA]</scope>
    <source>
        <strain evidence="8 9">KCTC 32084</strain>
    </source>
</reference>
<dbReference type="PANTHER" id="PTHR43734">
    <property type="entry name" value="PHYTOENE DESATURASE"/>
    <property type="match status" value="1"/>
</dbReference>
<protein>
    <submittedName>
        <fullName evidence="8">Phytoene desaturase family protein</fullName>
        <ecNumber evidence="8">1.-.-.-</ecNumber>
    </submittedName>
</protein>
<keyword evidence="9" id="KW-1185">Reference proteome</keyword>
<dbReference type="NCBIfam" id="NF045637">
    <property type="entry name" value="carotdesatCrtDProt"/>
    <property type="match status" value="1"/>
</dbReference>
<name>A0ABT4XN59_9RHOB</name>
<accession>A0ABT4XN59</accession>
<dbReference type="EC" id="1.-.-.-" evidence="8"/>
<dbReference type="InterPro" id="IPR054841">
    <property type="entry name" value="carotdesatCrtD"/>
</dbReference>
<gene>
    <name evidence="8" type="primary">crtI</name>
    <name evidence="8" type="ORF">PFY00_01460</name>
</gene>
<dbReference type="GO" id="GO:0016491">
    <property type="term" value="F:oxidoreductase activity"/>
    <property type="evidence" value="ECO:0007669"/>
    <property type="project" value="UniProtKB-KW"/>
</dbReference>
<feature type="region of interest" description="Disordered" evidence="6">
    <location>
        <begin position="499"/>
        <end position="532"/>
    </location>
</feature>
<dbReference type="Pfam" id="PF01593">
    <property type="entry name" value="Amino_oxidase"/>
    <property type="match status" value="1"/>
</dbReference>
<dbReference type="InterPro" id="IPR002937">
    <property type="entry name" value="Amino_oxidase"/>
</dbReference>
<dbReference type="Proteomes" id="UP001210720">
    <property type="component" value="Unassembled WGS sequence"/>
</dbReference>
<dbReference type="NCBIfam" id="TIGR02734">
    <property type="entry name" value="crtI_fam"/>
    <property type="match status" value="1"/>
</dbReference>
<evidence type="ECO:0000313" key="8">
    <source>
        <dbReference type="EMBL" id="MDA7423382.1"/>
    </source>
</evidence>
<keyword evidence="4 5" id="KW-0560">Oxidoreductase</keyword>
<keyword evidence="3 5" id="KW-0125">Carotenoid biosynthesis</keyword>
<organism evidence="8 9">
    <name type="scientific">Thalassococcus lentus</name>
    <dbReference type="NCBI Taxonomy" id="1210524"/>
    <lineage>
        <taxon>Bacteria</taxon>
        <taxon>Pseudomonadati</taxon>
        <taxon>Pseudomonadota</taxon>
        <taxon>Alphaproteobacteria</taxon>
        <taxon>Rhodobacterales</taxon>
        <taxon>Roseobacteraceae</taxon>
        <taxon>Thalassococcus</taxon>
    </lineage>
</organism>
<dbReference type="EMBL" id="JAQIOY010000001">
    <property type="protein sequence ID" value="MDA7423382.1"/>
    <property type="molecule type" value="Genomic_DNA"/>
</dbReference>
<evidence type="ECO:0000256" key="2">
    <source>
        <dbReference type="ARBA" id="ARBA00006046"/>
    </source>
</evidence>
<evidence type="ECO:0000256" key="1">
    <source>
        <dbReference type="ARBA" id="ARBA00004829"/>
    </source>
</evidence>
<dbReference type="RefSeq" id="WP_271430740.1">
    <property type="nucleotide sequence ID" value="NZ_JAQIOY010000001.1"/>
</dbReference>